<accession>A0A1J1C4A9</accession>
<feature type="binding site" evidence="9">
    <location>
        <position position="190"/>
    </location>
    <ligand>
        <name>Zn(2+)</name>
        <dbReference type="ChEBI" id="CHEBI:29105"/>
        <note>catalytic</note>
    </ligand>
</feature>
<evidence type="ECO:0000256" key="9">
    <source>
        <dbReference type="HAMAP-Rule" id="MF_01924"/>
    </source>
</evidence>
<keyword evidence="3 9" id="KW-0479">Metal-binding</keyword>
<sequence>MTGIFLMRKLILFLVLSLSFIYGQQPDKTPEFVDIQKMNPSIILDIRYATSNNFLHRAVYDQARCFLVKEAALKLNEVQKELQTLGLGLKIFDAYRPLSVQKAMWQIMPDARYVANPAKGSRHNRGCAVDLTLVDSTGKELPMPTEYDDFTKRAHHNYMKLPASIRLNRWILKTVMEKHGFKPISSEWWHYDMVGWQKYPVMDLSFSQIDSMLQK</sequence>
<keyword evidence="8 10" id="KW-0961">Cell wall biogenesis/degradation</keyword>
<dbReference type="Pfam" id="PF01427">
    <property type="entry name" value="Peptidase_M15"/>
    <property type="match status" value="1"/>
</dbReference>
<dbReference type="PANTHER" id="PTHR43126">
    <property type="entry name" value="D-ALANYL-D-ALANINE DIPEPTIDASE"/>
    <property type="match status" value="1"/>
</dbReference>
<evidence type="ECO:0000313" key="11">
    <source>
        <dbReference type="EMBL" id="APF17406.1"/>
    </source>
</evidence>
<evidence type="ECO:0000256" key="10">
    <source>
        <dbReference type="PIRNR" id="PIRNR026671"/>
    </source>
</evidence>
<feature type="site" description="Transition state stabilizer" evidence="9">
    <location>
        <position position="96"/>
    </location>
</feature>
<keyword evidence="7 9" id="KW-0482">Metalloprotease</keyword>
<dbReference type="KEGG" id="caby:Cabys_655"/>
<feature type="binding site" evidence="9">
    <location>
        <position position="123"/>
    </location>
    <ligand>
        <name>Zn(2+)</name>
        <dbReference type="ChEBI" id="CHEBI:29105"/>
        <note>catalytic</note>
    </ligand>
</feature>
<name>A0A1J1C4A9_CALAY</name>
<organism evidence="11 12">
    <name type="scientific">Caldithrix abyssi DSM 13497</name>
    <dbReference type="NCBI Taxonomy" id="880073"/>
    <lineage>
        <taxon>Bacteria</taxon>
        <taxon>Pseudomonadati</taxon>
        <taxon>Calditrichota</taxon>
        <taxon>Calditrichia</taxon>
        <taxon>Calditrichales</taxon>
        <taxon>Calditrichaceae</taxon>
        <taxon>Caldithrix</taxon>
    </lineage>
</organism>
<reference evidence="11 12" key="1">
    <citation type="submission" date="2016-11" db="EMBL/GenBank/DDBJ databases">
        <title>Genomic analysis of Caldithrix abyssi and proposal of a novel bacterial phylum Caldithrichaeota.</title>
        <authorList>
            <person name="Kublanov I."/>
            <person name="Sigalova O."/>
            <person name="Gavrilov S."/>
            <person name="Lebedinsky A."/>
            <person name="Ivanova N."/>
            <person name="Daum C."/>
            <person name="Reddy T."/>
            <person name="Klenk H.P."/>
            <person name="Goker M."/>
            <person name="Reva O."/>
            <person name="Miroshnichenko M."/>
            <person name="Kyprides N."/>
            <person name="Woyke T."/>
            <person name="Gelfand M."/>
        </authorList>
    </citation>
    <scope>NUCLEOTIDE SEQUENCE [LARGE SCALE GENOMIC DNA]</scope>
    <source>
        <strain evidence="11 12">LF13</strain>
    </source>
</reference>
<proteinExistence type="inferred from homology"/>
<dbReference type="GO" id="GO:0008237">
    <property type="term" value="F:metallopeptidase activity"/>
    <property type="evidence" value="ECO:0007669"/>
    <property type="project" value="UniProtKB-KW"/>
</dbReference>
<dbReference type="HAMAP" id="MF_01924">
    <property type="entry name" value="A_A_dipeptidase"/>
    <property type="match status" value="1"/>
</dbReference>
<dbReference type="GO" id="GO:0071555">
    <property type="term" value="P:cell wall organization"/>
    <property type="evidence" value="ECO:0007669"/>
    <property type="project" value="UniProtKB-KW"/>
</dbReference>
<evidence type="ECO:0000256" key="4">
    <source>
        <dbReference type="ARBA" id="ARBA00022801"/>
    </source>
</evidence>
<evidence type="ECO:0000256" key="2">
    <source>
        <dbReference type="ARBA" id="ARBA00022670"/>
    </source>
</evidence>
<dbReference type="NCBIfam" id="NF007557">
    <property type="entry name" value="PRK10178.1"/>
    <property type="match status" value="1"/>
</dbReference>
<dbReference type="GO" id="GO:0006508">
    <property type="term" value="P:proteolysis"/>
    <property type="evidence" value="ECO:0007669"/>
    <property type="project" value="UniProtKB-KW"/>
</dbReference>
<evidence type="ECO:0000313" key="12">
    <source>
        <dbReference type="Proteomes" id="UP000183868"/>
    </source>
</evidence>
<keyword evidence="6 9" id="KW-0224">Dipeptidase</keyword>
<evidence type="ECO:0000256" key="8">
    <source>
        <dbReference type="ARBA" id="ARBA00023316"/>
    </source>
</evidence>
<keyword evidence="2 9" id="KW-0645">Protease</keyword>
<evidence type="ECO:0000256" key="1">
    <source>
        <dbReference type="ARBA" id="ARBA00001362"/>
    </source>
</evidence>
<dbReference type="Proteomes" id="UP000183868">
    <property type="component" value="Chromosome"/>
</dbReference>
<dbReference type="InterPro" id="IPR009045">
    <property type="entry name" value="Zn_M74/Hedgehog-like"/>
</dbReference>
<dbReference type="SUPFAM" id="SSF55166">
    <property type="entry name" value="Hedgehog/DD-peptidase"/>
    <property type="match status" value="1"/>
</dbReference>
<protein>
    <recommendedName>
        <fullName evidence="9 10">D-alanyl-D-alanine dipeptidase</fullName>
        <shortName evidence="9 10">D-Ala-D-Ala dipeptidase</shortName>
        <ecNumber evidence="9 10">3.4.13.22</ecNumber>
    </recommendedName>
</protein>
<dbReference type="GO" id="GO:0160237">
    <property type="term" value="F:D-Ala-D-Ala dipeptidase activity"/>
    <property type="evidence" value="ECO:0007669"/>
    <property type="project" value="UniProtKB-EC"/>
</dbReference>
<dbReference type="EC" id="3.4.13.22" evidence="9 10"/>
<comment type="similarity">
    <text evidence="9 10">Belongs to the peptidase M15D family.</text>
</comment>
<dbReference type="PANTHER" id="PTHR43126:SF1">
    <property type="entry name" value="D-ALANYL-D-ALANINE DIPEPTIDASE"/>
    <property type="match status" value="1"/>
</dbReference>
<dbReference type="CDD" id="cd14840">
    <property type="entry name" value="D-Ala-D-Ala_dipeptidase_Aad"/>
    <property type="match status" value="1"/>
</dbReference>
<evidence type="ECO:0000256" key="3">
    <source>
        <dbReference type="ARBA" id="ARBA00022723"/>
    </source>
</evidence>
<gene>
    <name evidence="11" type="ORF">Cabys_655</name>
</gene>
<comment type="function">
    <text evidence="9 10">Catalyzes hydrolysis of the D-alanyl-D-alanine dipeptide.</text>
</comment>
<feature type="binding site" evidence="9">
    <location>
        <position position="130"/>
    </location>
    <ligand>
        <name>Zn(2+)</name>
        <dbReference type="ChEBI" id="CHEBI:29105"/>
        <note>catalytic</note>
    </ligand>
</feature>
<dbReference type="EMBL" id="CP018099">
    <property type="protein sequence ID" value="APF17406.1"/>
    <property type="molecule type" value="Genomic_DNA"/>
</dbReference>
<evidence type="ECO:0000256" key="7">
    <source>
        <dbReference type="ARBA" id="ARBA00023049"/>
    </source>
</evidence>
<evidence type="ECO:0000256" key="6">
    <source>
        <dbReference type="ARBA" id="ARBA00022997"/>
    </source>
</evidence>
<dbReference type="Gene3D" id="3.30.1380.10">
    <property type="match status" value="1"/>
</dbReference>
<dbReference type="PIRSF" id="PIRSF026671">
    <property type="entry name" value="AA_dipeptidase"/>
    <property type="match status" value="1"/>
</dbReference>
<dbReference type="InterPro" id="IPR000755">
    <property type="entry name" value="A_A_dipeptidase"/>
</dbReference>
<evidence type="ECO:0000256" key="5">
    <source>
        <dbReference type="ARBA" id="ARBA00022833"/>
    </source>
</evidence>
<comment type="cofactor">
    <cofactor evidence="9">
        <name>Zn(2+)</name>
        <dbReference type="ChEBI" id="CHEBI:29105"/>
    </cofactor>
    <text evidence="9">Binds 1 zinc ion per subunit.</text>
</comment>
<dbReference type="AlphaFoldDB" id="A0A1J1C4A9"/>
<dbReference type="GO" id="GO:0008270">
    <property type="term" value="F:zinc ion binding"/>
    <property type="evidence" value="ECO:0007669"/>
    <property type="project" value="UniProtKB-UniRule"/>
</dbReference>
<feature type="active site" description="Proton donor/acceptor" evidence="9">
    <location>
        <position position="187"/>
    </location>
</feature>
<keyword evidence="5 9" id="KW-0862">Zinc</keyword>
<keyword evidence="4 9" id="KW-0378">Hydrolase</keyword>
<comment type="catalytic activity">
    <reaction evidence="1 9 10">
        <text>D-alanyl-D-alanine + H2O = 2 D-alanine</text>
        <dbReference type="Rhea" id="RHEA:20661"/>
        <dbReference type="ChEBI" id="CHEBI:15377"/>
        <dbReference type="ChEBI" id="CHEBI:57416"/>
        <dbReference type="ChEBI" id="CHEBI:57822"/>
        <dbReference type="EC" id="3.4.13.22"/>
    </reaction>
</comment>